<feature type="transmembrane region" description="Helical" evidence="7">
    <location>
        <begin position="39"/>
        <end position="61"/>
    </location>
</feature>
<evidence type="ECO:0000256" key="3">
    <source>
        <dbReference type="ARBA" id="ARBA00022989"/>
    </source>
</evidence>
<dbReference type="InterPro" id="IPR049326">
    <property type="entry name" value="Rhodopsin_dom_fungi"/>
</dbReference>
<feature type="transmembrane region" description="Helical" evidence="7">
    <location>
        <begin position="6"/>
        <end position="27"/>
    </location>
</feature>
<dbReference type="PANTHER" id="PTHR33048:SF152">
    <property type="entry name" value="INTEGRAL MEMBRANE PROTEIN"/>
    <property type="match status" value="1"/>
</dbReference>
<feature type="compositionally biased region" description="Low complexity" evidence="6">
    <location>
        <begin position="271"/>
        <end position="299"/>
    </location>
</feature>
<dbReference type="OrthoDB" id="4329349at2759"/>
<reference evidence="10" key="1">
    <citation type="submission" date="2017-12" db="EMBL/GenBank/DDBJ databases">
        <authorList>
            <consortium name="DOE Joint Genome Institute"/>
            <person name="Mondo S.J."/>
            <person name="Kjaerbolling I."/>
            <person name="Vesth T.C."/>
            <person name="Frisvad J.C."/>
            <person name="Nybo J.L."/>
            <person name="Theobald S."/>
            <person name="Kuo A."/>
            <person name="Bowyer P."/>
            <person name="Matsuda Y."/>
            <person name="Lyhne E.K."/>
            <person name="Kogle M.E."/>
            <person name="Clum A."/>
            <person name="Lipzen A."/>
            <person name="Salamov A."/>
            <person name="Ngan C.Y."/>
            <person name="Daum C."/>
            <person name="Chiniquy J."/>
            <person name="Barry K."/>
            <person name="LaButti K."/>
            <person name="Haridas S."/>
            <person name="Simmons B.A."/>
            <person name="Magnuson J.K."/>
            <person name="Mortensen U.H."/>
            <person name="Larsen T.O."/>
            <person name="Grigoriev I.V."/>
            <person name="Baker S.E."/>
            <person name="Andersen M.R."/>
            <person name="Nordberg H.P."/>
            <person name="Cantor M.N."/>
            <person name="Hua S.X."/>
        </authorList>
    </citation>
    <scope>NUCLEOTIDE SEQUENCE [LARGE SCALE GENOMIC DNA]</scope>
    <source>
        <strain evidence="10">IBT 19404</strain>
    </source>
</reference>
<feature type="region of interest" description="Disordered" evidence="6">
    <location>
        <begin position="271"/>
        <end position="311"/>
    </location>
</feature>
<evidence type="ECO:0000256" key="6">
    <source>
        <dbReference type="SAM" id="MobiDB-lite"/>
    </source>
</evidence>
<evidence type="ECO:0000256" key="1">
    <source>
        <dbReference type="ARBA" id="ARBA00004141"/>
    </source>
</evidence>
<dbReference type="Pfam" id="PF20684">
    <property type="entry name" value="Fung_rhodopsin"/>
    <property type="match status" value="1"/>
</dbReference>
<keyword evidence="4 7" id="KW-0472">Membrane</keyword>
<dbReference type="InterPro" id="IPR052337">
    <property type="entry name" value="SAT4-like"/>
</dbReference>
<feature type="transmembrane region" description="Helical" evidence="7">
    <location>
        <begin position="206"/>
        <end position="228"/>
    </location>
</feature>
<feature type="domain" description="Rhodopsin" evidence="8">
    <location>
        <begin position="28"/>
        <end position="264"/>
    </location>
</feature>
<evidence type="ECO:0000313" key="9">
    <source>
        <dbReference type="EMBL" id="PLN84047.1"/>
    </source>
</evidence>
<evidence type="ECO:0000256" key="7">
    <source>
        <dbReference type="SAM" id="Phobius"/>
    </source>
</evidence>
<evidence type="ECO:0000313" key="10">
    <source>
        <dbReference type="Proteomes" id="UP000235023"/>
    </source>
</evidence>
<comment type="subcellular location">
    <subcellularLocation>
        <location evidence="1">Membrane</location>
        <topology evidence="1">Multi-pass membrane protein</topology>
    </subcellularLocation>
</comment>
<dbReference type="PANTHER" id="PTHR33048">
    <property type="entry name" value="PTH11-LIKE INTEGRAL MEMBRANE PROTEIN (AFU_ORTHOLOGUE AFUA_5G11245)"/>
    <property type="match status" value="1"/>
</dbReference>
<keyword evidence="3 7" id="KW-1133">Transmembrane helix</keyword>
<evidence type="ECO:0000256" key="4">
    <source>
        <dbReference type="ARBA" id="ARBA00023136"/>
    </source>
</evidence>
<dbReference type="GO" id="GO:0016020">
    <property type="term" value="C:membrane"/>
    <property type="evidence" value="ECO:0007669"/>
    <property type="project" value="UniProtKB-SubCell"/>
</dbReference>
<dbReference type="AlphaFoldDB" id="A0A2J5I2J2"/>
<feature type="region of interest" description="Disordered" evidence="6">
    <location>
        <begin position="330"/>
        <end position="361"/>
    </location>
</feature>
<evidence type="ECO:0000259" key="8">
    <source>
        <dbReference type="Pfam" id="PF20684"/>
    </source>
</evidence>
<feature type="compositionally biased region" description="Gly residues" evidence="6">
    <location>
        <begin position="302"/>
        <end position="311"/>
    </location>
</feature>
<comment type="similarity">
    <text evidence="5">Belongs to the SAT4 family.</text>
</comment>
<gene>
    <name evidence="9" type="ORF">BDW42DRAFT_191802</name>
</gene>
<sequence length="377" mass="41136">MPANSLLIETFTEYAIGMCFLALKVFTRVHSFGIRRLQLDDVFAVLAMIFWTLVSVIIVYLQRYGSNIADAKTVDSFPDSMVPNLVLGSKLAFTNWIWYLSYIWSLKGVLLCLYHKMTAGTHRHRTVYLASAFCAVTYLACMLAHICVCTPITKNWQVRPYPGEKCTLRKDLYMVIAVLNVASDLLVMIIPIPILVNLQIPPARKIILIILFCSGIFVMISTVLRAYYSIKSINTLTIALGWADRECFVAAIIASLPGIKPLFRNTSWLGSSGRSGKQSSGSYGSRSRSRSRGLGSRLGATAQGGYGGGGRSFMDGDKFELLDRQEKVAMGGREESVGGSTLHGGGSGYDGGGGDGGGGITVTRELIMEDDQFVGRS</sequence>
<evidence type="ECO:0000256" key="5">
    <source>
        <dbReference type="ARBA" id="ARBA00038359"/>
    </source>
</evidence>
<keyword evidence="2 7" id="KW-0812">Transmembrane</keyword>
<name>A0A2J5I2J2_9EURO</name>
<organism evidence="9 10">
    <name type="scientific">Aspergillus taichungensis</name>
    <dbReference type="NCBI Taxonomy" id="482145"/>
    <lineage>
        <taxon>Eukaryota</taxon>
        <taxon>Fungi</taxon>
        <taxon>Dikarya</taxon>
        <taxon>Ascomycota</taxon>
        <taxon>Pezizomycotina</taxon>
        <taxon>Eurotiomycetes</taxon>
        <taxon>Eurotiomycetidae</taxon>
        <taxon>Eurotiales</taxon>
        <taxon>Aspergillaceae</taxon>
        <taxon>Aspergillus</taxon>
        <taxon>Aspergillus subgen. Circumdati</taxon>
    </lineage>
</organism>
<dbReference type="Proteomes" id="UP000235023">
    <property type="component" value="Unassembled WGS sequence"/>
</dbReference>
<proteinExistence type="inferred from homology"/>
<keyword evidence="10" id="KW-1185">Reference proteome</keyword>
<protein>
    <recommendedName>
        <fullName evidence="8">Rhodopsin domain-containing protein</fullName>
    </recommendedName>
</protein>
<dbReference type="EMBL" id="KZ559514">
    <property type="protein sequence ID" value="PLN84047.1"/>
    <property type="molecule type" value="Genomic_DNA"/>
</dbReference>
<feature type="transmembrane region" description="Helical" evidence="7">
    <location>
        <begin position="173"/>
        <end position="194"/>
    </location>
</feature>
<accession>A0A2J5I2J2</accession>
<evidence type="ECO:0000256" key="2">
    <source>
        <dbReference type="ARBA" id="ARBA00022692"/>
    </source>
</evidence>
<feature type="transmembrane region" description="Helical" evidence="7">
    <location>
        <begin position="126"/>
        <end position="153"/>
    </location>
</feature>
<feature type="compositionally biased region" description="Gly residues" evidence="6">
    <location>
        <begin position="341"/>
        <end position="360"/>
    </location>
</feature>